<reference evidence="1 2" key="1">
    <citation type="submission" date="2019-12" db="EMBL/GenBank/DDBJ databases">
        <title>Full genome sequence of a Bacillus safensis strain isolated from commercially available natto in Indonesia.</title>
        <authorList>
            <person name="Yoshida M."/>
            <person name="Uomi M."/>
            <person name="Waturangi D."/>
            <person name="Ekaputri J.J."/>
            <person name="Setiamarga D.H.E."/>
        </authorList>
    </citation>
    <scope>NUCLEOTIDE SEQUENCE [LARGE SCALE GENOMIC DNA]</scope>
    <source>
        <strain evidence="1 2">IDN1</strain>
    </source>
</reference>
<dbReference type="Proteomes" id="UP000464658">
    <property type="component" value="Chromosome"/>
</dbReference>
<evidence type="ECO:0000313" key="2">
    <source>
        <dbReference type="Proteomes" id="UP000464658"/>
    </source>
</evidence>
<protein>
    <submittedName>
        <fullName evidence="1">Uncharacterized protein</fullName>
    </submittedName>
</protein>
<organism evidence="1 2">
    <name type="scientific">Bacillus safensis</name>
    <dbReference type="NCBI Taxonomy" id="561879"/>
    <lineage>
        <taxon>Bacteria</taxon>
        <taxon>Bacillati</taxon>
        <taxon>Bacillota</taxon>
        <taxon>Bacilli</taxon>
        <taxon>Bacillales</taxon>
        <taxon>Bacillaceae</taxon>
        <taxon>Bacillus</taxon>
    </lineage>
</organism>
<name>A0A5S9MBA3_BACIA</name>
<dbReference type="AlphaFoldDB" id="A0A5S9MBA3"/>
<dbReference type="EMBL" id="AP021906">
    <property type="protein sequence ID" value="BBP89872.1"/>
    <property type="molecule type" value="Genomic_DNA"/>
</dbReference>
<accession>A0A5S9MBA3</accession>
<proteinExistence type="predicted"/>
<evidence type="ECO:0000313" key="1">
    <source>
        <dbReference type="EMBL" id="BBP89872.1"/>
    </source>
</evidence>
<gene>
    <name evidence="1" type="ORF">BsIDN1_34900</name>
</gene>
<sequence length="52" mass="6372">MLLYNDKKGKVLDEMEQYFVYLWNHDFTKRTKAVFSKKKKSKERLKTKKETA</sequence>